<comment type="similarity">
    <text evidence="1 4">Belongs to the bacterial flagellin family.</text>
</comment>
<sequence length="623" mass="68389">MKITHNISALNTSNRLNKSNKSAGTSYEKLSSGLRINRAADDAAGLAISQQMRGQIRGLQQASRNIQDGNSLVQTAEGGLQEITAIIHRQKELIIQGMNGTYSDQDKQNMEQEIKQLNEAIDSIALQTGFNTTNLLARVDYQILEDRSSLNEDVTTTGPFPTTVTNQRVFNGFWPIGTPTQSLSVVSSTTGTNTEMANDHEARLTPIVSPDGRPGFNDYEKNVHTQTDTTATVEHTYERILNNEPRFTELDVKHNTLRNIYFQTELVVNSTRAGQFPDFGGFQDRFAVIEIDGVSHTLDTFTIDSSNVSAGSISVFYSKDGIEIEKTMTTDGTSFTAGFKVRNQSGVDDKQIRFSTVFQPVYDATYDISSTNGVPIGSTAASGDIPDAGTVFELSNDLVDFEFSFLNGGSYAKPSSLTTGSAVLDSNNSGTNVITTTWESADLDDGGLLEFGFSLNNFNFKQELHRTTDEYTRTIHSIVETVTTDIKDIDYVPPKVDIQTGDQSGQLLNIPLFNVKTDGLGIANLSILPPTIPETSLAKTESALTRVTNVRSIYGALQNRLEHTMNSVDNYTENLMAAESRIRDTDMAKEMMELTKMNILNQSAQAMLSHANSNPQAILQLFK</sequence>
<dbReference type="Gene3D" id="6.10.10.10">
    <property type="entry name" value="Flagellar export chaperone, C-terminal domain"/>
    <property type="match status" value="1"/>
</dbReference>
<dbReference type="InterPro" id="IPR001492">
    <property type="entry name" value="Flagellin"/>
</dbReference>
<dbReference type="InterPro" id="IPR042187">
    <property type="entry name" value="Flagellin_C_sub2"/>
</dbReference>
<dbReference type="RefSeq" id="WP_116049175.1">
    <property type="nucleotide sequence ID" value="NZ_QUBQ01000006.1"/>
</dbReference>
<keyword evidence="9" id="KW-1185">Reference proteome</keyword>
<name>A0A371P5H3_9BACL</name>
<comment type="caution">
    <text evidence="8">The sequence shown here is derived from an EMBL/GenBank/DDBJ whole genome shotgun (WGS) entry which is preliminary data.</text>
</comment>
<feature type="domain" description="Flagellin C-terminal" evidence="7">
    <location>
        <begin position="538"/>
        <end position="622"/>
    </location>
</feature>
<dbReference type="Gene3D" id="1.20.1330.10">
    <property type="entry name" value="f41 fragment of flagellin, N-terminal domain"/>
    <property type="match status" value="2"/>
</dbReference>
<dbReference type="SUPFAM" id="SSF64518">
    <property type="entry name" value="Phase 1 flagellin"/>
    <property type="match status" value="2"/>
</dbReference>
<dbReference type="AlphaFoldDB" id="A0A371P5H3"/>
<evidence type="ECO:0000256" key="1">
    <source>
        <dbReference type="ARBA" id="ARBA00005709"/>
    </source>
</evidence>
<evidence type="ECO:0000313" key="8">
    <source>
        <dbReference type="EMBL" id="REK71193.1"/>
    </source>
</evidence>
<comment type="function">
    <text evidence="4">Flagellin is the subunit protein which polymerizes to form the filaments of bacterial flagella.</text>
</comment>
<evidence type="ECO:0000259" key="6">
    <source>
        <dbReference type="Pfam" id="PF00669"/>
    </source>
</evidence>
<dbReference type="PRINTS" id="PR00207">
    <property type="entry name" value="FLAGELLIN"/>
</dbReference>
<proteinExistence type="inferred from homology"/>
<dbReference type="InterPro" id="IPR001029">
    <property type="entry name" value="Flagellin_N"/>
</dbReference>
<dbReference type="EMBL" id="QUBQ01000006">
    <property type="protein sequence ID" value="REK71193.1"/>
    <property type="molecule type" value="Genomic_DNA"/>
</dbReference>
<dbReference type="InterPro" id="IPR046358">
    <property type="entry name" value="Flagellin_C"/>
</dbReference>
<evidence type="ECO:0000259" key="7">
    <source>
        <dbReference type="Pfam" id="PF00700"/>
    </source>
</evidence>
<comment type="subcellular location">
    <subcellularLocation>
        <location evidence="4">Secreted</location>
    </subcellularLocation>
    <subcellularLocation>
        <location evidence="4">Bacterial flagellum</location>
    </subcellularLocation>
</comment>
<evidence type="ECO:0000256" key="5">
    <source>
        <dbReference type="SAM" id="MobiDB-lite"/>
    </source>
</evidence>
<feature type="domain" description="Flagellin N-terminal" evidence="6">
    <location>
        <begin position="3"/>
        <end position="138"/>
    </location>
</feature>
<dbReference type="GO" id="GO:0005198">
    <property type="term" value="F:structural molecule activity"/>
    <property type="evidence" value="ECO:0007669"/>
    <property type="project" value="UniProtKB-UniRule"/>
</dbReference>
<dbReference type="PANTHER" id="PTHR42792:SF2">
    <property type="entry name" value="FLAGELLIN"/>
    <property type="match status" value="1"/>
</dbReference>
<dbReference type="Pfam" id="PF00700">
    <property type="entry name" value="Flagellin_C"/>
    <property type="match status" value="1"/>
</dbReference>
<protein>
    <recommendedName>
        <fullName evidence="2 4">Flagellin</fullName>
    </recommendedName>
</protein>
<evidence type="ECO:0000256" key="4">
    <source>
        <dbReference type="RuleBase" id="RU362073"/>
    </source>
</evidence>
<dbReference type="PANTHER" id="PTHR42792">
    <property type="entry name" value="FLAGELLIN"/>
    <property type="match status" value="1"/>
</dbReference>
<reference evidence="8 9" key="1">
    <citation type="submission" date="2018-08" db="EMBL/GenBank/DDBJ databases">
        <title>Paenibacillus sp. M4BSY-1, whole genome shotgun sequence.</title>
        <authorList>
            <person name="Tuo L."/>
        </authorList>
    </citation>
    <scope>NUCLEOTIDE SEQUENCE [LARGE SCALE GENOMIC DNA]</scope>
    <source>
        <strain evidence="8 9">M4BSY-1</strain>
    </source>
</reference>
<dbReference type="Pfam" id="PF00669">
    <property type="entry name" value="Flagellin_N"/>
    <property type="match status" value="1"/>
</dbReference>
<dbReference type="GO" id="GO:0005576">
    <property type="term" value="C:extracellular region"/>
    <property type="evidence" value="ECO:0007669"/>
    <property type="project" value="UniProtKB-SubCell"/>
</dbReference>
<keyword evidence="3 4" id="KW-0975">Bacterial flagellum</keyword>
<organism evidence="8 9">
    <name type="scientific">Paenibacillus paeoniae</name>
    <dbReference type="NCBI Taxonomy" id="2292705"/>
    <lineage>
        <taxon>Bacteria</taxon>
        <taxon>Bacillati</taxon>
        <taxon>Bacillota</taxon>
        <taxon>Bacilli</taxon>
        <taxon>Bacillales</taxon>
        <taxon>Paenibacillaceae</taxon>
        <taxon>Paenibacillus</taxon>
    </lineage>
</organism>
<accession>A0A371P5H3</accession>
<gene>
    <name evidence="8" type="ORF">DX130_22365</name>
</gene>
<evidence type="ECO:0000313" key="9">
    <source>
        <dbReference type="Proteomes" id="UP000261905"/>
    </source>
</evidence>
<keyword evidence="4" id="KW-0964">Secreted</keyword>
<dbReference type="Proteomes" id="UP000261905">
    <property type="component" value="Unassembled WGS sequence"/>
</dbReference>
<dbReference type="OrthoDB" id="9796789at2"/>
<dbReference type="GO" id="GO:0009288">
    <property type="term" value="C:bacterial-type flagellum"/>
    <property type="evidence" value="ECO:0007669"/>
    <property type="project" value="UniProtKB-SubCell"/>
</dbReference>
<feature type="region of interest" description="Disordered" evidence="5">
    <location>
        <begin position="1"/>
        <end position="24"/>
    </location>
</feature>
<evidence type="ECO:0000256" key="3">
    <source>
        <dbReference type="ARBA" id="ARBA00023143"/>
    </source>
</evidence>
<evidence type="ECO:0000256" key="2">
    <source>
        <dbReference type="ARBA" id="ARBA00020110"/>
    </source>
</evidence>